<sequence>MVDLLTKGPTIVFCTIVGLYSFNGLSTLVSTDIQCQRNLNSNQVTITQHAESEGVTLRTQSGSSIFISQNGGISVYELPTSQFPLLLESVSNVRWEIRSDCMVTEVGASQDFTE</sequence>
<reference evidence="1 2" key="1">
    <citation type="submission" date="2018-11" db="EMBL/GenBank/DDBJ databases">
        <title>Complete Genome Sequence of Vbrio mediterranei 117-T6: a Potential Pathogen Bacteria Isolated from the Conchocelis of Pyropia.</title>
        <authorList>
            <person name="Liu Q."/>
        </authorList>
    </citation>
    <scope>NUCLEOTIDE SEQUENCE [LARGE SCALE GENOMIC DNA]</scope>
    <source>
        <strain evidence="1 2">117-T6</strain>
    </source>
</reference>
<evidence type="ECO:0000313" key="2">
    <source>
        <dbReference type="Proteomes" id="UP000279760"/>
    </source>
</evidence>
<dbReference type="AlphaFoldDB" id="A0A3G4VHK9"/>
<organism evidence="1 2">
    <name type="scientific">Vibrio mediterranei</name>
    <dbReference type="NCBI Taxonomy" id="689"/>
    <lineage>
        <taxon>Bacteria</taxon>
        <taxon>Pseudomonadati</taxon>
        <taxon>Pseudomonadota</taxon>
        <taxon>Gammaproteobacteria</taxon>
        <taxon>Vibrionales</taxon>
        <taxon>Vibrionaceae</taxon>
        <taxon>Vibrio</taxon>
    </lineage>
</organism>
<dbReference type="EMBL" id="CP033578">
    <property type="protein sequence ID" value="AYV24284.1"/>
    <property type="molecule type" value="Genomic_DNA"/>
</dbReference>
<evidence type="ECO:0000313" key="1">
    <source>
        <dbReference type="EMBL" id="AYV24284.1"/>
    </source>
</evidence>
<dbReference type="Proteomes" id="UP000279760">
    <property type="component" value="Chromosome 2"/>
</dbReference>
<gene>
    <name evidence="1" type="ORF">ECB94_23780</name>
</gene>
<accession>A0A3G4VHK9</accession>
<protein>
    <submittedName>
        <fullName evidence="1">Uncharacterized protein</fullName>
    </submittedName>
</protein>
<name>A0A3G4VHK9_9VIBR</name>
<proteinExistence type="predicted"/>